<keyword evidence="6 8" id="KW-1133">Transmembrane helix</keyword>
<dbReference type="OrthoDB" id="9804143at2"/>
<dbReference type="PIRSF" id="PIRSF002869">
    <property type="entry name" value="MviN"/>
    <property type="match status" value="1"/>
</dbReference>
<dbReference type="CDD" id="cd13123">
    <property type="entry name" value="MATE_MurJ_like"/>
    <property type="match status" value="1"/>
</dbReference>
<dbReference type="RefSeq" id="WP_091975481.1">
    <property type="nucleotide sequence ID" value="NZ_CAUWDX010000032.1"/>
</dbReference>
<evidence type="ECO:0000256" key="8">
    <source>
        <dbReference type="HAMAP-Rule" id="MF_02078"/>
    </source>
</evidence>
<feature type="transmembrane region" description="Helical" evidence="8">
    <location>
        <begin position="402"/>
        <end position="424"/>
    </location>
</feature>
<dbReference type="AlphaFoldDB" id="A0A1H8I2N4"/>
<dbReference type="HAMAP" id="MF_02078">
    <property type="entry name" value="MurJ_MviN"/>
    <property type="match status" value="1"/>
</dbReference>
<dbReference type="InterPro" id="IPR051050">
    <property type="entry name" value="Lipid_II_flippase_MurJ/MviN"/>
</dbReference>
<keyword evidence="11" id="KW-1185">Reference proteome</keyword>
<sequence>MSKVAKATIGLMVITLISKVLGFGRDLVLSAFYGATMYSDVYLVSLDISRLVFQVIGTAISTTYIPLFFDNIKEGGEEKGNYFTNNVLNITISIGIVISIFAFIFAKPLAKIFASGFNEQALKLTVQFTRIILFGTIFSGLSKIMQSYLQSKGEYYISGMIGFPFNIIIIASIVLSKYFGLYILPIGAVLALASQFFFQIPRSKKRGYKYSLVYNPKDRYIKEMMMLTMPVMIGVGASQINTMVDRTLASQLAVGSISAMKYADRLNTFVLGLFISSITIVIYPMLSKLKSEKQYEKFNEYIKTSINVVILMILPITAIAIVLAEPIVVLLFERGAFDSAATQMTSAALAFYSIGLIGLSLKNVIANVFYSMQDTKTPMYNGVIAVVINIVLNLILVKYMGISGIALATSVSSIVCVVILLLSLRKKINGINFKSMTATFIKSIIATVIMAIVVKTSYHFGVGILSDSKIVSLLMLGISAALGGALYIVIVKVLKIDEIDYVFSSFKKKLLKNR</sequence>
<dbReference type="GO" id="GO:0008360">
    <property type="term" value="P:regulation of cell shape"/>
    <property type="evidence" value="ECO:0007669"/>
    <property type="project" value="UniProtKB-UniRule"/>
</dbReference>
<feature type="transmembrane region" description="Helical" evidence="8">
    <location>
        <begin position="220"/>
        <end position="240"/>
    </location>
</feature>
<keyword evidence="7 8" id="KW-0472">Membrane</keyword>
<evidence type="ECO:0000256" key="2">
    <source>
        <dbReference type="ARBA" id="ARBA00022475"/>
    </source>
</evidence>
<dbReference type="GO" id="GO:0071555">
    <property type="term" value="P:cell wall organization"/>
    <property type="evidence" value="ECO:0007669"/>
    <property type="project" value="UniProtKB-UniRule"/>
</dbReference>
<protein>
    <recommendedName>
        <fullName evidence="8">Probable lipid II flippase MurJ</fullName>
    </recommendedName>
</protein>
<feature type="transmembrane region" description="Helical" evidence="8">
    <location>
        <begin position="344"/>
        <end position="365"/>
    </location>
</feature>
<feature type="transmembrane region" description="Helical" evidence="8">
    <location>
        <begin position="156"/>
        <end position="175"/>
    </location>
</feature>
<proteinExistence type="inferred from homology"/>
<accession>A0A1H8I2N4</accession>
<dbReference type="Pfam" id="PF03023">
    <property type="entry name" value="MurJ"/>
    <property type="match status" value="1"/>
</dbReference>
<dbReference type="UniPathway" id="UPA00219"/>
<keyword evidence="3 8" id="KW-0812">Transmembrane</keyword>
<evidence type="ECO:0000256" key="7">
    <source>
        <dbReference type="ARBA" id="ARBA00023136"/>
    </source>
</evidence>
<evidence type="ECO:0000256" key="3">
    <source>
        <dbReference type="ARBA" id="ARBA00022692"/>
    </source>
</evidence>
<feature type="transmembrane region" description="Helical" evidence="8">
    <location>
        <begin position="126"/>
        <end position="144"/>
    </location>
</feature>
<dbReference type="STRING" id="215200.SAMN05216454_10718"/>
<dbReference type="InterPro" id="IPR004268">
    <property type="entry name" value="MurJ"/>
</dbReference>
<dbReference type="PRINTS" id="PR01806">
    <property type="entry name" value="VIRFACTRMVIN"/>
</dbReference>
<dbReference type="PANTHER" id="PTHR47019">
    <property type="entry name" value="LIPID II FLIPPASE MURJ"/>
    <property type="match status" value="1"/>
</dbReference>
<evidence type="ECO:0000256" key="9">
    <source>
        <dbReference type="PIRNR" id="PIRNR002869"/>
    </source>
</evidence>
<evidence type="ECO:0000313" key="10">
    <source>
        <dbReference type="EMBL" id="SEN62719.1"/>
    </source>
</evidence>
<comment type="pathway">
    <text evidence="8">Cell wall biogenesis; peptidoglycan biosynthesis.</text>
</comment>
<reference evidence="10 11" key="1">
    <citation type="submission" date="2016-10" db="EMBL/GenBank/DDBJ databases">
        <authorList>
            <person name="de Groot N.N."/>
        </authorList>
    </citation>
    <scope>NUCLEOTIDE SEQUENCE [LARGE SCALE GENOMIC DNA]</scope>
    <source>
        <strain evidence="10 11">Calf135</strain>
    </source>
</reference>
<dbReference type="GO" id="GO:0015648">
    <property type="term" value="F:lipid-linked peptidoglycan transporter activity"/>
    <property type="evidence" value="ECO:0007669"/>
    <property type="project" value="UniProtKB-UniRule"/>
</dbReference>
<gene>
    <name evidence="8" type="primary">murJ</name>
    <name evidence="10" type="ORF">SAMN05216454_10718</name>
</gene>
<dbReference type="PANTHER" id="PTHR47019:SF1">
    <property type="entry name" value="LIPID II FLIPPASE MURJ"/>
    <property type="match status" value="1"/>
</dbReference>
<feature type="transmembrane region" description="Helical" evidence="8">
    <location>
        <begin position="436"/>
        <end position="458"/>
    </location>
</feature>
<comment type="similarity">
    <text evidence="8 9">Belongs to the MurJ/MviN family.</text>
</comment>
<feature type="transmembrane region" description="Helical" evidence="8">
    <location>
        <begin position="377"/>
        <end position="396"/>
    </location>
</feature>
<keyword evidence="2 8" id="KW-1003">Cell membrane</keyword>
<evidence type="ECO:0000313" key="11">
    <source>
        <dbReference type="Proteomes" id="UP000199512"/>
    </source>
</evidence>
<evidence type="ECO:0000256" key="5">
    <source>
        <dbReference type="ARBA" id="ARBA00022984"/>
    </source>
</evidence>
<dbReference type="EMBL" id="FODF01000007">
    <property type="protein sequence ID" value="SEN62719.1"/>
    <property type="molecule type" value="Genomic_DNA"/>
</dbReference>
<dbReference type="NCBIfam" id="TIGR01695">
    <property type="entry name" value="murJ_mviN"/>
    <property type="match status" value="1"/>
</dbReference>
<comment type="subcellular location">
    <subcellularLocation>
        <location evidence="1 8">Cell membrane</location>
        <topology evidence="1 8">Multi-pass membrane protein</topology>
    </subcellularLocation>
</comment>
<organism evidence="10 11">
    <name type="scientific">Peptostreptococcus russellii</name>
    <dbReference type="NCBI Taxonomy" id="215200"/>
    <lineage>
        <taxon>Bacteria</taxon>
        <taxon>Bacillati</taxon>
        <taxon>Bacillota</taxon>
        <taxon>Clostridia</taxon>
        <taxon>Peptostreptococcales</taxon>
        <taxon>Peptostreptococcaceae</taxon>
        <taxon>Peptostreptococcus</taxon>
    </lineage>
</organism>
<dbReference type="GO" id="GO:0009252">
    <property type="term" value="P:peptidoglycan biosynthetic process"/>
    <property type="evidence" value="ECO:0007669"/>
    <property type="project" value="UniProtKB-UniRule"/>
</dbReference>
<keyword evidence="8 9" id="KW-0813">Transport</keyword>
<feature type="transmembrane region" description="Helical" evidence="8">
    <location>
        <begin position="181"/>
        <end position="200"/>
    </location>
</feature>
<keyword evidence="8 9" id="KW-0961">Cell wall biogenesis/degradation</keyword>
<feature type="transmembrane region" description="Helical" evidence="8">
    <location>
        <begin position="306"/>
        <end position="332"/>
    </location>
</feature>
<evidence type="ECO:0000256" key="1">
    <source>
        <dbReference type="ARBA" id="ARBA00004651"/>
    </source>
</evidence>
<feature type="transmembrane region" description="Helical" evidence="8">
    <location>
        <begin position="470"/>
        <end position="490"/>
    </location>
</feature>
<feature type="transmembrane region" description="Helical" evidence="8">
    <location>
        <begin position="87"/>
        <end position="106"/>
    </location>
</feature>
<dbReference type="GO" id="GO:0005886">
    <property type="term" value="C:plasma membrane"/>
    <property type="evidence" value="ECO:0007669"/>
    <property type="project" value="UniProtKB-SubCell"/>
</dbReference>
<evidence type="ECO:0000256" key="4">
    <source>
        <dbReference type="ARBA" id="ARBA00022960"/>
    </source>
</evidence>
<dbReference type="GO" id="GO:0034204">
    <property type="term" value="P:lipid translocation"/>
    <property type="evidence" value="ECO:0007669"/>
    <property type="project" value="TreeGrafter"/>
</dbReference>
<keyword evidence="5 8" id="KW-0573">Peptidoglycan synthesis</keyword>
<feature type="transmembrane region" description="Helical" evidence="8">
    <location>
        <begin position="48"/>
        <end position="67"/>
    </location>
</feature>
<name>A0A1H8I2N4_9FIRM</name>
<keyword evidence="4 8" id="KW-0133">Cell shape</keyword>
<dbReference type="Proteomes" id="UP000199512">
    <property type="component" value="Unassembled WGS sequence"/>
</dbReference>
<feature type="transmembrane region" description="Helical" evidence="8">
    <location>
        <begin position="266"/>
        <end position="286"/>
    </location>
</feature>
<evidence type="ECO:0000256" key="6">
    <source>
        <dbReference type="ARBA" id="ARBA00022989"/>
    </source>
</evidence>
<comment type="function">
    <text evidence="8 9">Involved in peptidoglycan biosynthesis. Transports lipid-linked peptidoglycan precursors from the inner to the outer leaflet of the cytoplasmic membrane.</text>
</comment>